<comment type="similarity">
    <text evidence="5">Belongs to the archaeal Rpo10/eukaryotic RPB10 RNA polymerase subunit family.</text>
</comment>
<dbReference type="PANTHER" id="PTHR23431">
    <property type="entry name" value="DNA-DIRECTED RNA POLYMERASES I, II, AND III SUBUNIT RPABC5 FAMILY MEMBER"/>
    <property type="match status" value="1"/>
</dbReference>
<feature type="binding site" evidence="5">
    <location>
        <position position="7"/>
    </location>
    <ligand>
        <name>Zn(2+)</name>
        <dbReference type="ChEBI" id="CHEBI:29105"/>
    </ligand>
</feature>
<feature type="binding site" evidence="5">
    <location>
        <position position="45"/>
    </location>
    <ligand>
        <name>Zn(2+)</name>
        <dbReference type="ChEBI" id="CHEBI:29105"/>
    </ligand>
</feature>
<dbReference type="Gene3D" id="1.10.10.60">
    <property type="entry name" value="Homeodomain-like"/>
    <property type="match status" value="1"/>
</dbReference>
<comment type="catalytic activity">
    <reaction evidence="5">
        <text>RNA(n) + a ribonucleoside 5'-triphosphate = RNA(n+1) + diphosphate</text>
        <dbReference type="Rhea" id="RHEA:21248"/>
        <dbReference type="Rhea" id="RHEA-COMP:14527"/>
        <dbReference type="Rhea" id="RHEA-COMP:17342"/>
        <dbReference type="ChEBI" id="CHEBI:33019"/>
        <dbReference type="ChEBI" id="CHEBI:61557"/>
        <dbReference type="ChEBI" id="CHEBI:140395"/>
        <dbReference type="EC" id="2.7.7.6"/>
    </reaction>
</comment>
<organism evidence="6 7">
    <name type="scientific">Candidatus Nanoclepta minutus</name>
    <dbReference type="NCBI Taxonomy" id="1940235"/>
    <lineage>
        <taxon>Archaea</taxon>
        <taxon>Nanobdellota</taxon>
        <taxon>Candidatus Nanoclepta</taxon>
    </lineage>
</organism>
<evidence type="ECO:0000256" key="5">
    <source>
        <dbReference type="HAMAP-Rule" id="MF_00250"/>
    </source>
</evidence>
<dbReference type="EMBL" id="MWMI01000003">
    <property type="protein sequence ID" value="RIB35290.1"/>
    <property type="molecule type" value="Genomic_DNA"/>
</dbReference>
<dbReference type="InterPro" id="IPR023580">
    <property type="entry name" value="RNA_pol_su_RPB10"/>
</dbReference>
<evidence type="ECO:0000313" key="6">
    <source>
        <dbReference type="EMBL" id="RIB35290.1"/>
    </source>
</evidence>
<keyword evidence="5" id="KW-0808">Transferase</keyword>
<feature type="binding site" evidence="5">
    <location>
        <position position="10"/>
    </location>
    <ligand>
        <name>Zn(2+)</name>
        <dbReference type="ChEBI" id="CHEBI:29105"/>
    </ligand>
</feature>
<comment type="subunit">
    <text evidence="5">Part of the RNA polymerase complex.</text>
</comment>
<proteinExistence type="inferred from homology"/>
<evidence type="ECO:0000256" key="4">
    <source>
        <dbReference type="ARBA" id="ARBA00023163"/>
    </source>
</evidence>
<name>A0A397WMJ7_9ARCH</name>
<dbReference type="GO" id="GO:0006351">
    <property type="term" value="P:DNA-templated transcription"/>
    <property type="evidence" value="ECO:0007669"/>
    <property type="project" value="UniProtKB-UniRule"/>
</dbReference>
<dbReference type="PANTHER" id="PTHR23431:SF3">
    <property type="entry name" value="DNA-DIRECTED RNA POLYMERASES I, II, AND III SUBUNIT RPABC5"/>
    <property type="match status" value="1"/>
</dbReference>
<dbReference type="GO" id="GO:0000428">
    <property type="term" value="C:DNA-directed RNA polymerase complex"/>
    <property type="evidence" value="ECO:0007669"/>
    <property type="project" value="UniProtKB-KW"/>
</dbReference>
<comment type="function">
    <text evidence="5">DNA-dependent RNA polymerase (RNAP) catalyzes the transcription of DNA into RNA using the four ribonucleoside triphosphates as substrates.</text>
</comment>
<dbReference type="Proteomes" id="UP000266622">
    <property type="component" value="Unassembled WGS sequence"/>
</dbReference>
<dbReference type="GO" id="GO:0003899">
    <property type="term" value="F:DNA-directed RNA polymerase activity"/>
    <property type="evidence" value="ECO:0007669"/>
    <property type="project" value="UniProtKB-UniRule"/>
</dbReference>
<comment type="cofactor">
    <cofactor evidence="5">
        <name>Zn(2+)</name>
        <dbReference type="ChEBI" id="CHEBI:29105"/>
    </cofactor>
    <text evidence="5">Binds 1 zinc ion.</text>
</comment>
<dbReference type="GO" id="GO:0008270">
    <property type="term" value="F:zinc ion binding"/>
    <property type="evidence" value="ECO:0007669"/>
    <property type="project" value="UniProtKB-UniRule"/>
</dbReference>
<comment type="caution">
    <text evidence="6">The sequence shown here is derived from an EMBL/GenBank/DDBJ whole genome shotgun (WGS) entry which is preliminary data.</text>
</comment>
<dbReference type="SUPFAM" id="SSF46924">
    <property type="entry name" value="RNA polymerase subunit RPB10"/>
    <property type="match status" value="1"/>
</dbReference>
<dbReference type="Pfam" id="PF01194">
    <property type="entry name" value="RNA_pol_N"/>
    <property type="match status" value="1"/>
</dbReference>
<keyword evidence="5" id="KW-0963">Cytoplasm</keyword>
<dbReference type="AlphaFoldDB" id="A0A397WMJ7"/>
<protein>
    <recommendedName>
        <fullName evidence="5">DNA-directed RNA polymerase subunit Rpo10</fullName>
        <ecNumber evidence="5">2.7.7.6</ecNumber>
    </recommendedName>
    <alternativeName>
        <fullName evidence="5">DNA-directed RNA polymerase subunit N</fullName>
    </alternativeName>
</protein>
<dbReference type="HAMAP" id="MF_00250">
    <property type="entry name" value="RNApol_arch_Rpo10"/>
    <property type="match status" value="1"/>
</dbReference>
<reference evidence="6 7" key="1">
    <citation type="journal article" date="2018" name="Syst. Appl. Microbiol.">
        <title>A new symbiotic nanoarchaeote (Candidatus Nanoclepta minutus) and its host (Zestosphaera tikiterensis gen. nov., sp. nov.) from a New Zealand hot spring.</title>
        <authorList>
            <person name="St John E."/>
            <person name="Liu Y."/>
            <person name="Podar M."/>
            <person name="Stott M.B."/>
            <person name="Meneghin J."/>
            <person name="Chen Z."/>
            <person name="Lagutin K."/>
            <person name="Mitchell K."/>
            <person name="Reysenbach A.L."/>
        </authorList>
    </citation>
    <scope>NUCLEOTIDE SEQUENCE [LARGE SCALE GENOMIC DNA]</scope>
    <source>
        <strain evidence="6">NZ3</strain>
    </source>
</reference>
<evidence type="ECO:0000256" key="2">
    <source>
        <dbReference type="ARBA" id="ARBA00022723"/>
    </source>
</evidence>
<dbReference type="PROSITE" id="PS01112">
    <property type="entry name" value="RNA_POL_N_8KD"/>
    <property type="match status" value="1"/>
</dbReference>
<keyword evidence="3 5" id="KW-0862">Zinc</keyword>
<comment type="subcellular location">
    <subcellularLocation>
        <location evidence="5">Cytoplasm</location>
    </subcellularLocation>
</comment>
<dbReference type="GO" id="GO:0005737">
    <property type="term" value="C:cytoplasm"/>
    <property type="evidence" value="ECO:0007669"/>
    <property type="project" value="UniProtKB-SubCell"/>
</dbReference>
<accession>A0A397WMJ7</accession>
<evidence type="ECO:0000313" key="7">
    <source>
        <dbReference type="Proteomes" id="UP000266622"/>
    </source>
</evidence>
<dbReference type="InterPro" id="IPR020789">
    <property type="entry name" value="RNA_pol_suN_Zn-BS"/>
</dbReference>
<dbReference type="GO" id="GO:0003677">
    <property type="term" value="F:DNA binding"/>
    <property type="evidence" value="ECO:0007669"/>
    <property type="project" value="InterPro"/>
</dbReference>
<dbReference type="PIRSF" id="PIRSF005653">
    <property type="entry name" value="RNA_pol_N/8_sub"/>
    <property type="match status" value="1"/>
</dbReference>
<keyword evidence="2 5" id="KW-0479">Metal-binding</keyword>
<dbReference type="InterPro" id="IPR000268">
    <property type="entry name" value="RPABC5/Rpb10"/>
</dbReference>
<keyword evidence="1 5" id="KW-0240">DNA-directed RNA polymerase</keyword>
<feature type="binding site" evidence="5">
    <location>
        <position position="44"/>
    </location>
    <ligand>
        <name>Zn(2+)</name>
        <dbReference type="ChEBI" id="CHEBI:29105"/>
    </ligand>
</feature>
<dbReference type="NCBIfam" id="NF003089">
    <property type="entry name" value="PRK04016.1"/>
    <property type="match status" value="1"/>
</dbReference>
<dbReference type="EC" id="2.7.7.6" evidence="5"/>
<keyword evidence="5" id="KW-0548">Nucleotidyltransferase</keyword>
<sequence length="65" mass="7726">MIFPVRCFSCGKPIGHLWFKYKELIEKGKTPKEALDELKVERVCCRQIFLGHVDLIEEVSKFKKW</sequence>
<keyword evidence="4 5" id="KW-0804">Transcription</keyword>
<evidence type="ECO:0000256" key="3">
    <source>
        <dbReference type="ARBA" id="ARBA00022833"/>
    </source>
</evidence>
<gene>
    <name evidence="5" type="primary">rpo10</name>
    <name evidence="5" type="synonym">rpoN</name>
    <name evidence="6" type="ORF">BXU00_02040</name>
</gene>
<evidence type="ECO:0000256" key="1">
    <source>
        <dbReference type="ARBA" id="ARBA00022478"/>
    </source>
</evidence>